<organism evidence="1 2">
    <name type="scientific">Pirellula staleyi (strain ATCC 27377 / DSM 6068 / ICPB 4128)</name>
    <name type="common">Pirella staleyi</name>
    <dbReference type="NCBI Taxonomy" id="530564"/>
    <lineage>
        <taxon>Bacteria</taxon>
        <taxon>Pseudomonadati</taxon>
        <taxon>Planctomycetota</taxon>
        <taxon>Planctomycetia</taxon>
        <taxon>Pirellulales</taxon>
        <taxon>Pirellulaceae</taxon>
        <taxon>Pirellula</taxon>
    </lineage>
</organism>
<reference evidence="1 2" key="1">
    <citation type="journal article" date="2009" name="Stand. Genomic Sci.">
        <title>Complete genome sequence of Pirellula staleyi type strain (ATCC 27377).</title>
        <authorList>
            <person name="Clum A."/>
            <person name="Tindall B.J."/>
            <person name="Sikorski J."/>
            <person name="Ivanova N."/>
            <person name="Mavrommatis K."/>
            <person name="Lucas S."/>
            <person name="Glavina del Rio T."/>
            <person name="Nolan M."/>
            <person name="Chen F."/>
            <person name="Tice H."/>
            <person name="Pitluck S."/>
            <person name="Cheng J.F."/>
            <person name="Chertkov O."/>
            <person name="Brettin T."/>
            <person name="Han C."/>
            <person name="Detter J.C."/>
            <person name="Kuske C."/>
            <person name="Bruce D."/>
            <person name="Goodwin L."/>
            <person name="Ovchinikova G."/>
            <person name="Pati A."/>
            <person name="Mikhailova N."/>
            <person name="Chen A."/>
            <person name="Palaniappan K."/>
            <person name="Land M."/>
            <person name="Hauser L."/>
            <person name="Chang Y.J."/>
            <person name="Jeffries C.D."/>
            <person name="Chain P."/>
            <person name="Rohde M."/>
            <person name="Goker M."/>
            <person name="Bristow J."/>
            <person name="Eisen J.A."/>
            <person name="Markowitz V."/>
            <person name="Hugenholtz P."/>
            <person name="Kyrpides N.C."/>
            <person name="Klenk H.P."/>
            <person name="Lapidus A."/>
        </authorList>
    </citation>
    <scope>NUCLEOTIDE SEQUENCE [LARGE SCALE GENOMIC DNA]</scope>
    <source>
        <strain evidence="2">ATCC 27377 / DSM 6068 / ICPB 4128</strain>
    </source>
</reference>
<dbReference type="AlphaFoldDB" id="D2R9B0"/>
<keyword evidence="2" id="KW-1185">Reference proteome</keyword>
<protein>
    <submittedName>
        <fullName evidence="1">Uncharacterized protein</fullName>
    </submittedName>
</protein>
<evidence type="ECO:0000313" key="2">
    <source>
        <dbReference type="Proteomes" id="UP000001887"/>
    </source>
</evidence>
<dbReference type="STRING" id="530564.Psta_2995"/>
<gene>
    <name evidence="1" type="ordered locus">Psta_2995</name>
</gene>
<proteinExistence type="predicted"/>
<evidence type="ECO:0000313" key="1">
    <source>
        <dbReference type="EMBL" id="ADB17660.1"/>
    </source>
</evidence>
<dbReference type="HOGENOM" id="CLU_3255562_0_0_0"/>
<name>D2R9B0_PIRSD</name>
<dbReference type="KEGG" id="psl:Psta_2995"/>
<dbReference type="EMBL" id="CP001848">
    <property type="protein sequence ID" value="ADB17660.1"/>
    <property type="molecule type" value="Genomic_DNA"/>
</dbReference>
<accession>D2R9B0</accession>
<sequence length="42" mass="4783">MDGYIEVESSKRLDRVMEVPLHEISNIQLRLATGREIGQAID</sequence>
<dbReference type="Proteomes" id="UP000001887">
    <property type="component" value="Chromosome"/>
</dbReference>